<protein>
    <submittedName>
        <fullName evidence="1">Uncharacterized protein</fullName>
    </submittedName>
</protein>
<organism evidence="1 2">
    <name type="scientific">Mycobacterium tuberculosis</name>
    <dbReference type="NCBI Taxonomy" id="1773"/>
    <lineage>
        <taxon>Bacteria</taxon>
        <taxon>Bacillati</taxon>
        <taxon>Actinomycetota</taxon>
        <taxon>Actinomycetes</taxon>
        <taxon>Mycobacteriales</taxon>
        <taxon>Mycobacteriaceae</taxon>
        <taxon>Mycobacterium</taxon>
        <taxon>Mycobacterium tuberculosis complex</taxon>
    </lineage>
</organism>
<name>A0A655F662_MYCTX</name>
<evidence type="ECO:0000313" key="1">
    <source>
        <dbReference type="EMBL" id="CNV49830.1"/>
    </source>
</evidence>
<evidence type="ECO:0000313" key="2">
    <source>
        <dbReference type="Proteomes" id="UP000039217"/>
    </source>
</evidence>
<dbReference type="AlphaFoldDB" id="A0A655F662"/>
<dbReference type="EMBL" id="CQQC01000912">
    <property type="protein sequence ID" value="CNV49830.1"/>
    <property type="molecule type" value="Genomic_DNA"/>
</dbReference>
<reference evidence="1 2" key="1">
    <citation type="submission" date="2015-03" db="EMBL/GenBank/DDBJ databases">
        <authorList>
            <consortium name="Pathogen Informatics"/>
        </authorList>
    </citation>
    <scope>NUCLEOTIDE SEQUENCE [LARGE SCALE GENOMIC DNA]</scope>
    <source>
        <strain evidence="1 2">D00501624</strain>
    </source>
</reference>
<sequence length="201" mass="21585">MVAGDQHHVALGVQQGFDQRTRGRPGRIRQSDIADQLEIVRDGVDSVGVGLVIMGGPVVPGALRDCQNTQALLGEVAYHGFGMFVVDARVGESAARQDRLRSALEHQHRYPVGAHSADRGGVAATGLKRYFGQHHPLRIALATKRTGQRTSRREDRLIGGVRVPFPVMGLRGRARGGPQHLGGGRIGGLRQRIPFGCGAAR</sequence>
<gene>
    <name evidence="1" type="ORF">ERS007661_02539</name>
</gene>
<dbReference type="Proteomes" id="UP000039217">
    <property type="component" value="Unassembled WGS sequence"/>
</dbReference>
<proteinExistence type="predicted"/>
<accession>A0A655F662</accession>